<sequence length="472" mass="51328">MSILTSYLSLSLSTPSSSSLTLCGPSGSGKKVLLERCIRNARKTMTTAAVATTAVTTTTTTTSSSTTRTSAAAAAAAGSAASASSVPPSPSPPPAFTFRVVRLDGRIHSTLSSCYSSLCSQLGFPHVFDPSRPLAAASLASQGGYDSSLSMWETAGSILRADGVPLVIVLENVEAFAGKGKQTFLYSLLDKVHTNERRYSIVMTTSRLNVGEMMERRIRSRSEIVSVFVGRIGVEEICDVVGERVKGWRGKTKGQVVAFLRGSRNGPTLTRAWSLGRGTGWFINVARLWVGWAERGEEEGRALDRALAAMGHNMVPGGLPPCSHVGNLRVLTMENLTLDQIIILVAAWKVEERNLRREDYVKGVTFLDVAGEVADYRRTRSAKAAGQFQAERGALFRAFRGLHELGMVKFADRHMGGKPLVYGHERRVEDGDYESVKGRRMHVTVDWNEEGKEWIRRGGRATTAVREWALKG</sequence>
<dbReference type="Proteomes" id="UP001165082">
    <property type="component" value="Unassembled WGS sequence"/>
</dbReference>
<dbReference type="AlphaFoldDB" id="A0A9W6ZML2"/>
<dbReference type="Gene3D" id="3.40.50.300">
    <property type="entry name" value="P-loop containing nucleotide triphosphate hydrolases"/>
    <property type="match status" value="1"/>
</dbReference>
<dbReference type="SUPFAM" id="SSF52540">
    <property type="entry name" value="P-loop containing nucleoside triphosphate hydrolases"/>
    <property type="match status" value="1"/>
</dbReference>
<protein>
    <submittedName>
        <fullName evidence="1">Uncharacterized protein</fullName>
    </submittedName>
</protein>
<keyword evidence="2" id="KW-1185">Reference proteome</keyword>
<dbReference type="GO" id="GO:0005664">
    <property type="term" value="C:nuclear origin of replication recognition complex"/>
    <property type="evidence" value="ECO:0007669"/>
    <property type="project" value="TreeGrafter"/>
</dbReference>
<comment type="caution">
    <text evidence="1">The sequence shown here is derived from an EMBL/GenBank/DDBJ whole genome shotgun (WGS) entry which is preliminary data.</text>
</comment>
<dbReference type="EMBL" id="BRXZ01003380">
    <property type="protein sequence ID" value="GMH53768.1"/>
    <property type="molecule type" value="Genomic_DNA"/>
</dbReference>
<dbReference type="InterPro" id="IPR016527">
    <property type="entry name" value="ORC4"/>
</dbReference>
<proteinExistence type="predicted"/>
<dbReference type="InterPro" id="IPR027417">
    <property type="entry name" value="P-loop_NTPase"/>
</dbReference>
<evidence type="ECO:0000313" key="2">
    <source>
        <dbReference type="Proteomes" id="UP001165082"/>
    </source>
</evidence>
<name>A0A9W6ZML2_9STRA</name>
<gene>
    <name evidence="1" type="ORF">TrRE_jg12685</name>
</gene>
<reference evidence="1" key="1">
    <citation type="submission" date="2022-07" db="EMBL/GenBank/DDBJ databases">
        <title>Genome analysis of Parmales, a sister group of diatoms, reveals the evolutionary specialization of diatoms from phago-mixotrophs to photoautotrophs.</title>
        <authorList>
            <person name="Ban H."/>
            <person name="Sato S."/>
            <person name="Yoshikawa S."/>
            <person name="Kazumasa Y."/>
            <person name="Nakamura Y."/>
            <person name="Ichinomiya M."/>
            <person name="Saitoh K."/>
            <person name="Sato N."/>
            <person name="Blanc-Mathieu R."/>
            <person name="Endo H."/>
            <person name="Kuwata A."/>
            <person name="Ogata H."/>
        </authorList>
    </citation>
    <scope>NUCLEOTIDE SEQUENCE</scope>
</reference>
<dbReference type="PANTHER" id="PTHR12087">
    <property type="entry name" value="ORIGIN RECOGNITION COMPLEX SUBUNIT 4"/>
    <property type="match status" value="1"/>
</dbReference>
<dbReference type="GO" id="GO:0003688">
    <property type="term" value="F:DNA replication origin binding"/>
    <property type="evidence" value="ECO:0007669"/>
    <property type="project" value="TreeGrafter"/>
</dbReference>
<dbReference type="GO" id="GO:0006270">
    <property type="term" value="P:DNA replication initiation"/>
    <property type="evidence" value="ECO:0007669"/>
    <property type="project" value="TreeGrafter"/>
</dbReference>
<evidence type="ECO:0000313" key="1">
    <source>
        <dbReference type="EMBL" id="GMH53768.1"/>
    </source>
</evidence>
<accession>A0A9W6ZML2</accession>
<dbReference type="PANTHER" id="PTHR12087:SF0">
    <property type="entry name" value="ORIGIN RECOGNITION COMPLEX SUBUNIT 4"/>
    <property type="match status" value="1"/>
</dbReference>
<dbReference type="OrthoDB" id="207141at2759"/>
<organism evidence="1 2">
    <name type="scientific">Triparma retinervis</name>
    <dbReference type="NCBI Taxonomy" id="2557542"/>
    <lineage>
        <taxon>Eukaryota</taxon>
        <taxon>Sar</taxon>
        <taxon>Stramenopiles</taxon>
        <taxon>Ochrophyta</taxon>
        <taxon>Bolidophyceae</taxon>
        <taxon>Parmales</taxon>
        <taxon>Triparmaceae</taxon>
        <taxon>Triparma</taxon>
    </lineage>
</organism>